<feature type="region of interest" description="Disordered" evidence="1">
    <location>
        <begin position="49"/>
        <end position="89"/>
    </location>
</feature>
<reference evidence="2" key="1">
    <citation type="journal article" date="2012" name="Proc. Natl. Acad. Sci. U.S.A.">
        <title>Antigenic diversity is generated by distinct evolutionary mechanisms in African trypanosome species.</title>
        <authorList>
            <person name="Jackson A.P."/>
            <person name="Berry A."/>
            <person name="Aslett M."/>
            <person name="Allison H.C."/>
            <person name="Burton P."/>
            <person name="Vavrova-Anderson J."/>
            <person name="Brown R."/>
            <person name="Browne H."/>
            <person name="Corton N."/>
            <person name="Hauser H."/>
            <person name="Gamble J."/>
            <person name="Gilderthorp R."/>
            <person name="Marcello L."/>
            <person name="McQuillan J."/>
            <person name="Otto T.D."/>
            <person name="Quail M.A."/>
            <person name="Sanders M.J."/>
            <person name="van Tonder A."/>
            <person name="Ginger M.L."/>
            <person name="Field M.C."/>
            <person name="Barry J.D."/>
            <person name="Hertz-Fowler C."/>
            <person name="Berriman M."/>
        </authorList>
    </citation>
    <scope>NUCLEOTIDE SEQUENCE</scope>
    <source>
        <strain evidence="2">IL3000</strain>
    </source>
</reference>
<proteinExistence type="predicted"/>
<evidence type="ECO:0000313" key="2">
    <source>
        <dbReference type="EMBL" id="CCC92346.1"/>
    </source>
</evidence>
<dbReference type="EMBL" id="HE575321">
    <property type="protein sequence ID" value="CCC92346.1"/>
    <property type="molecule type" value="Genomic_DNA"/>
</dbReference>
<sequence>MPLRGKKEEVCGKPTQYNLQTCEYDWRTLPDTHFALGRNKHGRRNVGILPQLLEPPEPPRRHVVPPPPIERPQVYERQQTPPPLPPPPQQYFEPLPYLVPWSHDTLRQVILLNNEEAQRSYLRMCD</sequence>
<name>G0USI3_TRYCI</name>
<evidence type="ECO:0000256" key="1">
    <source>
        <dbReference type="SAM" id="MobiDB-lite"/>
    </source>
</evidence>
<dbReference type="VEuPathDB" id="TriTrypDB:TcIL3000_8_5680"/>
<feature type="compositionally biased region" description="Pro residues" evidence="1">
    <location>
        <begin position="80"/>
        <end position="89"/>
    </location>
</feature>
<dbReference type="AlphaFoldDB" id="G0USI3"/>
<gene>
    <name evidence="2" type="ORF">TCIL3000_8_5680</name>
</gene>
<organism evidence="2">
    <name type="scientific">Trypanosoma congolense (strain IL3000)</name>
    <dbReference type="NCBI Taxonomy" id="1068625"/>
    <lineage>
        <taxon>Eukaryota</taxon>
        <taxon>Discoba</taxon>
        <taxon>Euglenozoa</taxon>
        <taxon>Kinetoplastea</taxon>
        <taxon>Metakinetoplastina</taxon>
        <taxon>Trypanosomatida</taxon>
        <taxon>Trypanosomatidae</taxon>
        <taxon>Trypanosoma</taxon>
        <taxon>Nannomonas</taxon>
    </lineage>
</organism>
<accession>G0USI3</accession>
<protein>
    <submittedName>
        <fullName evidence="2">Uncharacterized protein</fullName>
    </submittedName>
</protein>